<keyword evidence="4" id="KW-1185">Reference proteome</keyword>
<evidence type="ECO:0000313" key="4">
    <source>
        <dbReference type="Proteomes" id="UP000037696"/>
    </source>
</evidence>
<dbReference type="STRING" id="229535.A0A0M8P242"/>
<evidence type="ECO:0000259" key="2">
    <source>
        <dbReference type="Pfam" id="PF20209"/>
    </source>
</evidence>
<organism evidence="3 4">
    <name type="scientific">Penicillium nordicum</name>
    <dbReference type="NCBI Taxonomy" id="229535"/>
    <lineage>
        <taxon>Eukaryota</taxon>
        <taxon>Fungi</taxon>
        <taxon>Dikarya</taxon>
        <taxon>Ascomycota</taxon>
        <taxon>Pezizomycotina</taxon>
        <taxon>Eurotiomycetes</taxon>
        <taxon>Eurotiomycetidae</taxon>
        <taxon>Eurotiales</taxon>
        <taxon>Aspergillaceae</taxon>
        <taxon>Penicillium</taxon>
    </lineage>
</organism>
<dbReference type="EMBL" id="LHQQ01000220">
    <property type="protein sequence ID" value="KOS39091.1"/>
    <property type="molecule type" value="Genomic_DNA"/>
</dbReference>
<sequence>MQPDEMPLMLPELTQVEEILISRVHVFIEVRLIRGQQYRYQGHVIHFLLYCCHSVSALLLPYSSIYLRATYVVHMRDHSKYDKLQLDILTIIDYHIGLYLSAFLVLHSFYNLAKEPVV</sequence>
<keyword evidence="1" id="KW-1133">Transmembrane helix</keyword>
<name>A0A0M8P242_9EURO</name>
<keyword evidence="1" id="KW-0472">Membrane</keyword>
<comment type="caution">
    <text evidence="3">The sequence shown here is derived from an EMBL/GenBank/DDBJ whole genome shotgun (WGS) entry which is preliminary data.</text>
</comment>
<dbReference type="Proteomes" id="UP000037696">
    <property type="component" value="Unassembled WGS sequence"/>
</dbReference>
<evidence type="ECO:0000313" key="3">
    <source>
        <dbReference type="EMBL" id="KOS39091.1"/>
    </source>
</evidence>
<proteinExistence type="predicted"/>
<feature type="transmembrane region" description="Helical" evidence="1">
    <location>
        <begin position="47"/>
        <end position="67"/>
    </location>
</feature>
<dbReference type="Pfam" id="PF20209">
    <property type="entry name" value="DUF6570"/>
    <property type="match status" value="1"/>
</dbReference>
<keyword evidence="1" id="KW-0812">Transmembrane</keyword>
<feature type="domain" description="DUF6570" evidence="2">
    <location>
        <begin position="2"/>
        <end position="78"/>
    </location>
</feature>
<reference evidence="3 4" key="1">
    <citation type="submission" date="2015-08" db="EMBL/GenBank/DDBJ databases">
        <title>Genome sequencing of Penicillium nordicum.</title>
        <authorList>
            <person name="Nguyen H.D."/>
            <person name="Seifert K.A."/>
        </authorList>
    </citation>
    <scope>NUCLEOTIDE SEQUENCE [LARGE SCALE GENOMIC DNA]</scope>
    <source>
        <strain evidence="3 4">DAOMC 185683</strain>
    </source>
</reference>
<evidence type="ECO:0000256" key="1">
    <source>
        <dbReference type="SAM" id="Phobius"/>
    </source>
</evidence>
<accession>A0A0M8P242</accession>
<dbReference type="InterPro" id="IPR046700">
    <property type="entry name" value="DUF6570"/>
</dbReference>
<feature type="transmembrane region" description="Helical" evidence="1">
    <location>
        <begin position="88"/>
        <end position="110"/>
    </location>
</feature>
<dbReference type="AlphaFoldDB" id="A0A0M8P242"/>
<dbReference type="OrthoDB" id="4369803at2759"/>
<gene>
    <name evidence="3" type="ORF">ACN38_g10077</name>
</gene>
<protein>
    <recommendedName>
        <fullName evidence="2">DUF6570 domain-containing protein</fullName>
    </recommendedName>
</protein>